<dbReference type="GO" id="GO:0003677">
    <property type="term" value="F:DNA binding"/>
    <property type="evidence" value="ECO:0007669"/>
    <property type="project" value="UniProtKB-KW"/>
</dbReference>
<keyword evidence="2" id="KW-0479">Metal-binding</keyword>
<evidence type="ECO:0000256" key="3">
    <source>
        <dbReference type="ARBA" id="ARBA00022833"/>
    </source>
</evidence>
<dbReference type="Gene3D" id="4.10.240.10">
    <property type="entry name" value="Zn(2)-C6 fungal-type DNA-binding domain"/>
    <property type="match status" value="1"/>
</dbReference>
<dbReference type="GO" id="GO:0000981">
    <property type="term" value="F:DNA-binding transcription factor activity, RNA polymerase II-specific"/>
    <property type="evidence" value="ECO:0007669"/>
    <property type="project" value="InterPro"/>
</dbReference>
<feature type="compositionally biased region" description="Polar residues" evidence="8">
    <location>
        <begin position="698"/>
        <end position="719"/>
    </location>
</feature>
<evidence type="ECO:0000256" key="5">
    <source>
        <dbReference type="ARBA" id="ARBA00023125"/>
    </source>
</evidence>
<gene>
    <name evidence="10" type="ORF">EI97DRAFT_281992</name>
</gene>
<comment type="subcellular location">
    <subcellularLocation>
        <location evidence="1">Nucleus</location>
    </subcellularLocation>
</comment>
<dbReference type="PANTHER" id="PTHR31313">
    <property type="entry name" value="TY1 ENHANCER ACTIVATOR"/>
    <property type="match status" value="1"/>
</dbReference>
<dbReference type="GO" id="GO:0008270">
    <property type="term" value="F:zinc ion binding"/>
    <property type="evidence" value="ECO:0007669"/>
    <property type="project" value="InterPro"/>
</dbReference>
<keyword evidence="7" id="KW-0539">Nucleus</keyword>
<dbReference type="InterPro" id="IPR036864">
    <property type="entry name" value="Zn2-C6_fun-type_DNA-bd_sf"/>
</dbReference>
<dbReference type="InterPro" id="IPR051615">
    <property type="entry name" value="Transcr_Regulatory_Elem"/>
</dbReference>
<feature type="domain" description="Zn(2)-C6 fungal-type" evidence="9">
    <location>
        <begin position="52"/>
        <end position="83"/>
    </location>
</feature>
<dbReference type="InterPro" id="IPR001138">
    <property type="entry name" value="Zn2Cys6_DnaBD"/>
</dbReference>
<keyword evidence="3" id="KW-0862">Zinc</keyword>
<feature type="region of interest" description="Disordered" evidence="8">
    <location>
        <begin position="648"/>
        <end position="747"/>
    </location>
</feature>
<protein>
    <recommendedName>
        <fullName evidence="9">Zn(2)-C6 fungal-type domain-containing protein</fullName>
    </recommendedName>
</protein>
<dbReference type="SMART" id="SM00066">
    <property type="entry name" value="GAL4"/>
    <property type="match status" value="1"/>
</dbReference>
<dbReference type="AlphaFoldDB" id="A0A6A6JN10"/>
<dbReference type="EMBL" id="ML986489">
    <property type="protein sequence ID" value="KAF2278040.1"/>
    <property type="molecule type" value="Genomic_DNA"/>
</dbReference>
<keyword evidence="5" id="KW-0238">DNA-binding</keyword>
<feature type="compositionally biased region" description="Low complexity" evidence="8">
    <location>
        <begin position="1"/>
        <end position="37"/>
    </location>
</feature>
<evidence type="ECO:0000256" key="8">
    <source>
        <dbReference type="SAM" id="MobiDB-lite"/>
    </source>
</evidence>
<dbReference type="CDD" id="cd12148">
    <property type="entry name" value="fungal_TF_MHR"/>
    <property type="match status" value="1"/>
</dbReference>
<feature type="region of interest" description="Disordered" evidence="8">
    <location>
        <begin position="1"/>
        <end position="42"/>
    </location>
</feature>
<dbReference type="PANTHER" id="PTHR31313:SF81">
    <property type="entry name" value="TY1 ENHANCER ACTIVATOR"/>
    <property type="match status" value="1"/>
</dbReference>
<dbReference type="PROSITE" id="PS50048">
    <property type="entry name" value="ZN2_CY6_FUNGAL_2"/>
    <property type="match status" value="1"/>
</dbReference>
<evidence type="ECO:0000313" key="10">
    <source>
        <dbReference type="EMBL" id="KAF2278040.1"/>
    </source>
</evidence>
<feature type="compositionally biased region" description="Polar residues" evidence="8">
    <location>
        <begin position="664"/>
        <end position="677"/>
    </location>
</feature>
<evidence type="ECO:0000256" key="7">
    <source>
        <dbReference type="ARBA" id="ARBA00023242"/>
    </source>
</evidence>
<dbReference type="GeneID" id="54547545"/>
<feature type="compositionally biased region" description="Low complexity" evidence="8">
    <location>
        <begin position="832"/>
        <end position="845"/>
    </location>
</feature>
<keyword evidence="4" id="KW-0805">Transcription regulation</keyword>
<reference evidence="10" key="1">
    <citation type="journal article" date="2020" name="Stud. Mycol.">
        <title>101 Dothideomycetes genomes: a test case for predicting lifestyles and emergence of pathogens.</title>
        <authorList>
            <person name="Haridas S."/>
            <person name="Albert R."/>
            <person name="Binder M."/>
            <person name="Bloem J."/>
            <person name="Labutti K."/>
            <person name="Salamov A."/>
            <person name="Andreopoulos B."/>
            <person name="Baker S."/>
            <person name="Barry K."/>
            <person name="Bills G."/>
            <person name="Bluhm B."/>
            <person name="Cannon C."/>
            <person name="Castanera R."/>
            <person name="Culley D."/>
            <person name="Daum C."/>
            <person name="Ezra D."/>
            <person name="Gonzalez J."/>
            <person name="Henrissat B."/>
            <person name="Kuo A."/>
            <person name="Liang C."/>
            <person name="Lipzen A."/>
            <person name="Lutzoni F."/>
            <person name="Magnuson J."/>
            <person name="Mondo S."/>
            <person name="Nolan M."/>
            <person name="Ohm R."/>
            <person name="Pangilinan J."/>
            <person name="Park H.-J."/>
            <person name="Ramirez L."/>
            <person name="Alfaro M."/>
            <person name="Sun H."/>
            <person name="Tritt A."/>
            <person name="Yoshinaga Y."/>
            <person name="Zwiers L.-H."/>
            <person name="Turgeon B."/>
            <person name="Goodwin S."/>
            <person name="Spatafora J."/>
            <person name="Crous P."/>
            <person name="Grigoriev I."/>
        </authorList>
    </citation>
    <scope>NUCLEOTIDE SEQUENCE</scope>
    <source>
        <strain evidence="10">CBS 379.55</strain>
    </source>
</reference>
<evidence type="ECO:0000256" key="1">
    <source>
        <dbReference type="ARBA" id="ARBA00004123"/>
    </source>
</evidence>
<dbReference type="PROSITE" id="PS00463">
    <property type="entry name" value="ZN2_CY6_FUNGAL_1"/>
    <property type="match status" value="1"/>
</dbReference>
<keyword evidence="6" id="KW-0804">Transcription</keyword>
<dbReference type="CDD" id="cd00067">
    <property type="entry name" value="GAL4"/>
    <property type="match status" value="1"/>
</dbReference>
<dbReference type="SMART" id="SM00906">
    <property type="entry name" value="Fungal_trans"/>
    <property type="match status" value="1"/>
</dbReference>
<evidence type="ECO:0000259" key="9">
    <source>
        <dbReference type="PROSITE" id="PS50048"/>
    </source>
</evidence>
<evidence type="ECO:0000256" key="6">
    <source>
        <dbReference type="ARBA" id="ARBA00023163"/>
    </source>
</evidence>
<feature type="region of interest" description="Disordered" evidence="8">
    <location>
        <begin position="832"/>
        <end position="870"/>
    </location>
</feature>
<dbReference type="SUPFAM" id="SSF57701">
    <property type="entry name" value="Zn2/Cys6 DNA-binding domain"/>
    <property type="match status" value="1"/>
</dbReference>
<evidence type="ECO:0000313" key="11">
    <source>
        <dbReference type="Proteomes" id="UP000800097"/>
    </source>
</evidence>
<organism evidence="10 11">
    <name type="scientific">Westerdykella ornata</name>
    <dbReference type="NCBI Taxonomy" id="318751"/>
    <lineage>
        <taxon>Eukaryota</taxon>
        <taxon>Fungi</taxon>
        <taxon>Dikarya</taxon>
        <taxon>Ascomycota</taxon>
        <taxon>Pezizomycotina</taxon>
        <taxon>Dothideomycetes</taxon>
        <taxon>Pleosporomycetidae</taxon>
        <taxon>Pleosporales</taxon>
        <taxon>Sporormiaceae</taxon>
        <taxon>Westerdykella</taxon>
    </lineage>
</organism>
<accession>A0A6A6JN10</accession>
<proteinExistence type="predicted"/>
<evidence type="ECO:0000256" key="4">
    <source>
        <dbReference type="ARBA" id="ARBA00023015"/>
    </source>
</evidence>
<keyword evidence="11" id="KW-1185">Reference proteome</keyword>
<dbReference type="Proteomes" id="UP000800097">
    <property type="component" value="Unassembled WGS sequence"/>
</dbReference>
<dbReference type="Pfam" id="PF00172">
    <property type="entry name" value="Zn_clus"/>
    <property type="match status" value="1"/>
</dbReference>
<dbReference type="InterPro" id="IPR007219">
    <property type="entry name" value="XnlR_reg_dom"/>
</dbReference>
<dbReference type="GO" id="GO:0005634">
    <property type="term" value="C:nucleus"/>
    <property type="evidence" value="ECO:0007669"/>
    <property type="project" value="UniProtKB-SubCell"/>
</dbReference>
<dbReference type="GO" id="GO:0006351">
    <property type="term" value="P:DNA-templated transcription"/>
    <property type="evidence" value="ECO:0007669"/>
    <property type="project" value="InterPro"/>
</dbReference>
<dbReference type="OrthoDB" id="2162761at2759"/>
<sequence length="870" mass="96015">MTVLGAATTNTTSADDSSSSAPPDPQPSTASTSSTPSISQVRANKRRCVSSACVPCRKRKSKCDGGTPVCATCTAVYKTECYYSWEQRGDLDAARRSTSTLKRDAASATATASASANGDGSGPADFLIKAIRSLPESEASELIHHIRKDPRLDVASLADTWKKTVTLPFIPASDRESLEGDLSLLLGKPSLTQTGESRHFGHTSSLGLVQEDENYTISRRPPAPCDYKNGTWTSVTQDVLFVEHLLDLYFQWSHAFYVIFSRECFYKDFRSGRQKYCSPLLVNALLAYGCHFSDDPRARTEPSNPRTAGDHFFAEARRLLYEDESPSLTTAQALCVMAMREPSAGRDSSGFMYIGRCMRMCVELGMHLNTTSSPSLGLTPSEIEVRKVTFWGCFIVDTVWTLCIGRVAQLPKAAITVDKPIMEEATYSAQSGYSIAPPHVTSRLFLQEFATFAELVSDNNFMFYAPKERITSRRLLNMYERYQKWYKELPAPLRLPDRPDARPLAHVIVLHMLYYTVILHLFRPMLKVDLVGSDIRPRDMCIEMANKVSELLRAYRQHYDMRACQLVFTHILLSISIVHLLYSQNHTNANNLVDSLRALEDLSVCHYFGARSFKIVHSLAKTWNLPWPEALKLSKLVPKEDVPVDSPPIQSLFHVRPTPRSEEVSSNGYVEVPSQNPMARRGSLSMFANGNPYAGQSGVPSSLPTAESFTSPQQQTGHPSSRLVPIAPNLTAPSLGPASPTQHTDNLFWTPAPNFAAPIFPRDYATGPMDLNSMLGPADEWDRYGRDGFKMSEGWPVQEQTMAYGPVGVNLGMQPNLNSGMNLHLNAIQETGASGSASTPTPGSTHPNYTSANPAHEPNAAPVGPGFQTW</sequence>
<dbReference type="RefSeq" id="XP_033655579.1">
    <property type="nucleotide sequence ID" value="XM_033794370.1"/>
</dbReference>
<dbReference type="Pfam" id="PF04082">
    <property type="entry name" value="Fungal_trans"/>
    <property type="match status" value="1"/>
</dbReference>
<evidence type="ECO:0000256" key="2">
    <source>
        <dbReference type="ARBA" id="ARBA00022723"/>
    </source>
</evidence>
<name>A0A6A6JN10_WESOR</name>